<feature type="domain" description="LIM zinc-binding" evidence="11">
    <location>
        <begin position="196"/>
        <end position="255"/>
    </location>
</feature>
<comment type="similarity">
    <text evidence="2">Belongs to the MAK10 family.</text>
</comment>
<dbReference type="InterPro" id="IPR057982">
    <property type="entry name" value="TPR_NAA35"/>
</dbReference>
<evidence type="ECO:0000256" key="8">
    <source>
        <dbReference type="PROSITE-ProRule" id="PRU00125"/>
    </source>
</evidence>
<evidence type="ECO:0000256" key="1">
    <source>
        <dbReference type="ARBA" id="ARBA00004496"/>
    </source>
</evidence>
<dbReference type="Gene3D" id="2.10.110.10">
    <property type="entry name" value="Cysteine Rich Protein"/>
    <property type="match status" value="5"/>
</dbReference>
<dbReference type="PROSITE" id="PS50023">
    <property type="entry name" value="LIM_DOMAIN_2"/>
    <property type="match status" value="4"/>
</dbReference>
<keyword evidence="5 8" id="KW-0862">Zinc</keyword>
<evidence type="ECO:0000256" key="9">
    <source>
        <dbReference type="SAM" id="MobiDB-lite"/>
    </source>
</evidence>
<feature type="transmembrane region" description="Helical" evidence="10">
    <location>
        <begin position="850"/>
        <end position="870"/>
    </location>
</feature>
<dbReference type="Proteomes" id="UP000825002">
    <property type="component" value="Unassembled WGS sequence"/>
</dbReference>
<organism evidence="12 13">
    <name type="scientific">Fragariocoptes setiger</name>
    <dbReference type="NCBI Taxonomy" id="1670756"/>
    <lineage>
        <taxon>Eukaryota</taxon>
        <taxon>Metazoa</taxon>
        <taxon>Ecdysozoa</taxon>
        <taxon>Arthropoda</taxon>
        <taxon>Chelicerata</taxon>
        <taxon>Arachnida</taxon>
        <taxon>Acari</taxon>
        <taxon>Acariformes</taxon>
        <taxon>Trombidiformes</taxon>
        <taxon>Prostigmata</taxon>
        <taxon>Eupodina</taxon>
        <taxon>Eriophyoidea</taxon>
        <taxon>Phytoptidae</taxon>
        <taxon>Fragariocoptes</taxon>
    </lineage>
</organism>
<feature type="domain" description="LIM zinc-binding" evidence="11">
    <location>
        <begin position="73"/>
        <end position="132"/>
    </location>
</feature>
<evidence type="ECO:0000313" key="13">
    <source>
        <dbReference type="Proteomes" id="UP000825002"/>
    </source>
</evidence>
<evidence type="ECO:0000313" key="12">
    <source>
        <dbReference type="EMBL" id="KAG9509645.1"/>
    </source>
</evidence>
<dbReference type="Pfam" id="PF20146">
    <property type="entry name" value="NRF"/>
    <property type="match status" value="1"/>
</dbReference>
<keyword evidence="3" id="KW-0963">Cytoplasm</keyword>
<evidence type="ECO:0000256" key="5">
    <source>
        <dbReference type="ARBA" id="ARBA00022833"/>
    </source>
</evidence>
<dbReference type="InterPro" id="IPR002656">
    <property type="entry name" value="Acyl_transf_3_dom"/>
</dbReference>
<evidence type="ECO:0000256" key="2">
    <source>
        <dbReference type="ARBA" id="ARBA00006289"/>
    </source>
</evidence>
<evidence type="ECO:0000256" key="4">
    <source>
        <dbReference type="ARBA" id="ARBA00022723"/>
    </source>
</evidence>
<dbReference type="EMBL" id="JAIFTH010000388">
    <property type="protein sequence ID" value="KAG9509645.1"/>
    <property type="molecule type" value="Genomic_DNA"/>
</dbReference>
<dbReference type="PROSITE" id="PS00478">
    <property type="entry name" value="LIM_DOMAIN_1"/>
    <property type="match status" value="2"/>
</dbReference>
<feature type="transmembrane region" description="Helical" evidence="10">
    <location>
        <begin position="703"/>
        <end position="720"/>
    </location>
</feature>
<keyword evidence="10" id="KW-0812">Transmembrane</keyword>
<keyword evidence="4 8" id="KW-0479">Metal-binding</keyword>
<feature type="compositionally biased region" description="Low complexity" evidence="9">
    <location>
        <begin position="335"/>
        <end position="346"/>
    </location>
</feature>
<evidence type="ECO:0000256" key="10">
    <source>
        <dbReference type="SAM" id="Phobius"/>
    </source>
</evidence>
<dbReference type="Pfam" id="PF04112">
    <property type="entry name" value="Mak10"/>
    <property type="match status" value="1"/>
</dbReference>
<feature type="region of interest" description="Disordered" evidence="9">
    <location>
        <begin position="325"/>
        <end position="346"/>
    </location>
</feature>
<dbReference type="CDD" id="cd09331">
    <property type="entry name" value="LIM1_PINCH"/>
    <property type="match status" value="1"/>
</dbReference>
<dbReference type="SUPFAM" id="SSF57716">
    <property type="entry name" value="Glucocorticoid receptor-like (DNA-binding domain)"/>
    <property type="match status" value="5"/>
</dbReference>
<dbReference type="InterPro" id="IPR057983">
    <property type="entry name" value="NAA35-like_N"/>
</dbReference>
<dbReference type="InterPro" id="IPR007244">
    <property type="entry name" value="Naa35_N"/>
</dbReference>
<accession>A0ABQ7S899</accession>
<dbReference type="PANTHER" id="PTHR21373">
    <property type="entry name" value="GLUCOSE REPRESSIBLE PROTEIN MAK10"/>
    <property type="match status" value="1"/>
</dbReference>
<dbReference type="CDD" id="cd09334">
    <property type="entry name" value="LIM4_PINCH"/>
    <property type="match status" value="1"/>
</dbReference>
<dbReference type="CDD" id="cd09333">
    <property type="entry name" value="LIM3_PINCH"/>
    <property type="match status" value="1"/>
</dbReference>
<feature type="transmembrane region" description="Helical" evidence="10">
    <location>
        <begin position="877"/>
        <end position="896"/>
    </location>
</feature>
<dbReference type="Pfam" id="PF00412">
    <property type="entry name" value="LIM"/>
    <property type="match status" value="5"/>
</dbReference>
<dbReference type="SMART" id="SM00703">
    <property type="entry name" value="NRF"/>
    <property type="match status" value="1"/>
</dbReference>
<proteinExistence type="inferred from homology"/>
<dbReference type="CDD" id="cd09332">
    <property type="entry name" value="LIM2_PINCH"/>
    <property type="match status" value="1"/>
</dbReference>
<feature type="compositionally biased region" description="Low complexity" evidence="9">
    <location>
        <begin position="1232"/>
        <end position="1257"/>
    </location>
</feature>
<keyword evidence="6 8" id="KW-0440">LIM domain</keyword>
<keyword evidence="13" id="KW-1185">Reference proteome</keyword>
<dbReference type="Pfam" id="PF25789">
    <property type="entry name" value="TPR_NAA35"/>
    <property type="match status" value="1"/>
</dbReference>
<dbReference type="InterPro" id="IPR047944">
    <property type="entry name" value="LIMS1/2-like_LIM1"/>
</dbReference>
<evidence type="ECO:0000256" key="3">
    <source>
        <dbReference type="ARBA" id="ARBA00022490"/>
    </source>
</evidence>
<evidence type="ECO:0000259" key="11">
    <source>
        <dbReference type="PROSITE" id="PS50023"/>
    </source>
</evidence>
<gene>
    <name evidence="12" type="primary">LIMS1</name>
    <name evidence="12" type="ORF">GZH46_01828</name>
</gene>
<evidence type="ECO:0000256" key="7">
    <source>
        <dbReference type="ARBA" id="ARBA00030494"/>
    </source>
</evidence>
<dbReference type="InterPro" id="IPR001781">
    <property type="entry name" value="Znf_LIM"/>
</dbReference>
<dbReference type="InterPro" id="IPR006621">
    <property type="entry name" value="Nose-resist-to-fluoxetine_N"/>
</dbReference>
<keyword evidence="10" id="KW-0472">Membrane</keyword>
<protein>
    <recommendedName>
        <fullName evidence="7">Protein MAK10 homolog</fullName>
    </recommendedName>
</protein>
<feature type="region of interest" description="Disordered" evidence="9">
    <location>
        <begin position="1225"/>
        <end position="1257"/>
    </location>
</feature>
<feature type="transmembrane region" description="Helical" evidence="10">
    <location>
        <begin position="750"/>
        <end position="768"/>
    </location>
</feature>
<reference evidence="12 13" key="1">
    <citation type="submission" date="2020-10" db="EMBL/GenBank/DDBJ databases">
        <authorList>
            <person name="Klimov P.B."/>
            <person name="Dyachkov S.M."/>
            <person name="Chetverikov P.E."/>
        </authorList>
    </citation>
    <scope>NUCLEOTIDE SEQUENCE [LARGE SCALE GENOMIC DNA]</scope>
    <source>
        <strain evidence="12">BMOC 18-1129-001#AD2665</strain>
        <tissue evidence="12">Entire mites</tissue>
    </source>
</reference>
<name>A0ABQ7S899_9ACAR</name>
<feature type="transmembrane region" description="Helical" evidence="10">
    <location>
        <begin position="639"/>
        <end position="662"/>
    </location>
</feature>
<sequence>MSTIQQQAPLECSHCGDKFEDKEKIVNTGGGELLHKRCFVCAQCFVAFEEHEKFYEFGGRKYCEHDFQELFAPCCGGCGQFIIGRVIKALNNSWHPNCFHCQVCHRPLADQGFIKSGGRALCHDCNVLEKAAATARYICHKCKGLIDDAAPLKYKGEPYHAYHFNCRQCGIELRSDARQIKEDLYCLKCHDKMGIPICGACRRPIEERIVTAIGRHWHVDHFACARCERPFLGKPHYEKNGLAYCEQHYYQLFGSPCFVCGQMIKGDVITALNKTWCVQHFACAYCDTKLVVNKSKFYDVDTKPCCKKCYDKFPRDLRKRLAEQHRRDNKNKKLQQQQQSQAQQQQLNSMARPLHMLLLSLLVLTYSNAARCPPPFDYILFNEEQQLSNDGRLHLQSLKSIYGEPHNNSRKWHIVNLLTNASHQHDDNSVDEAIVLTAWHLMQQQASGYVKHKVANIRPIIGNLLSEANVSYSCHQAINEWLTRLSYLDRWAVHMWNAWGEFPQSGLLRGSLSDFGSYRACLNIKPNVLIDRAQYCSIVLQPIVPQRPRFHSIFARVLTLNQSSRVDQQHTWTTAIGELSSKAQFFYYSQFRFGACFPTKCSLRDIQQLALNGGKRAILQTAEVKCQTREPFQLNVHQIVAILILGSVALLVLVGTLMHMFWPKSRRKTSSVDKLLPFSIIFNTKRLMVTKDKGTNELSCIQGLRFFSMMWVIYGHAILYPDYQIFRDFFSNTEASVSNFLIMPTLNGNYSVDTFFVISGLLTSYVTYKMTGGDHHRLNKLNFAISRYIRLTPQLGVVILCFFLLPLLSDGPLYKQITEKEADNCYKRWWLDLLYIQAFHEGDKCIVPSWWLSVEMFFHIISTLVVSVMLKNPFRGMIVNFSLAFAMHLYGAYVHYANGFAIQYLPSVPQRFSQQPTHIQPKLFDATSNRLAPIIFAFCNLSFAIVFVRFHLKQQSDQFKHMDQQPTEWIDITDDFKASAKDLELGELAKSEHFSLHEAMSAIVIMHPKMDSGMFHTGRKILNLEQSIKCGKLKVNNFTHQEMIGIIDETYACMVTWLEGYSLAQTVMTNLYLHEPNRIEDKCMRIFSCAVLKCTELLREIALSRIFFEEEEFLPGVSLGFHFADYVSDAKVLVSLKEVCDDLDKRIASIPLITDLDKNDKSGLKKLTGRNRSNINDMSSAMQRLDLESKTPSERELLEALAIRMKYTRFFYHALMLANKDLVNGQPHKSHSSVPVSSSSSSSKAINSQANSNKNISNTCDNISRNLSQALELIQPWIATIHFGVERPSSTKNHVDSSYNNNNLVPHGNSEFQDENQSISDTALETASFTINPDYPTIIGFEPLINQQLLPAAYPRCQIMSRDKSVTLLRDLSIRLIYCCKASKLTSFESILNFVQHFSKAFKPSSCIISRSFLQLFYDSTDMQVWVDLVRKELKDFADPVVLQPKSTIFASVPELRESVNRFIDDAAIMFMKIIRVYGFNRALQREKLIESIESLKTLQYQAVHLDYQTFVDKTCFGPMVTWVTYHIVRLCIEYTLLGFELELYSPHEYPYVFWYLYKFLYDRQTFLLNLTRGSIEEQEALAAKSNHSKKNSKSAKIRLHRPHQREITLSEALRCLSGGLYYTLSCLKLQAKIVDPKPEFGSEKIRFVHRFGPMYFPLTGKGITPDTRENYDLYQESFMRMKEQNPSDIYTLALNLFSQAKSLFELVQDPDEPVPVFDFSSHRSFPILKVL</sequence>
<comment type="caution">
    <text evidence="12">The sequence shown here is derived from an EMBL/GenBank/DDBJ whole genome shotgun (WGS) entry which is preliminary data.</text>
</comment>
<comment type="subcellular location">
    <subcellularLocation>
        <location evidence="1">Cytoplasm</location>
    </subcellularLocation>
</comment>
<dbReference type="Pfam" id="PF01757">
    <property type="entry name" value="Acyl_transf_3"/>
    <property type="match status" value="1"/>
</dbReference>
<dbReference type="CDD" id="cd09335">
    <property type="entry name" value="LIM5_PINCH"/>
    <property type="match status" value="1"/>
</dbReference>
<dbReference type="SMART" id="SM00132">
    <property type="entry name" value="LIM"/>
    <property type="match status" value="5"/>
</dbReference>
<keyword evidence="10" id="KW-1133">Transmembrane helix</keyword>
<evidence type="ECO:0000256" key="6">
    <source>
        <dbReference type="ARBA" id="ARBA00023038"/>
    </source>
</evidence>
<feature type="domain" description="LIM zinc-binding" evidence="11">
    <location>
        <begin position="256"/>
        <end position="316"/>
    </location>
</feature>
<feature type="transmembrane region" description="Helical" evidence="10">
    <location>
        <begin position="788"/>
        <end position="808"/>
    </location>
</feature>
<feature type="domain" description="LIM zinc-binding" evidence="11">
    <location>
        <begin position="10"/>
        <end position="72"/>
    </location>
</feature>
<dbReference type="PANTHER" id="PTHR21373:SF0">
    <property type="entry name" value="N-ALPHA-ACETYLTRANSFERASE 35, NATC AUXILIARY SUBUNIT"/>
    <property type="match status" value="1"/>
</dbReference>